<dbReference type="AlphaFoldDB" id="A0A510K5E2"/>
<organism evidence="1 2">
    <name type="scientific">Leptotrichia trevisanii</name>
    <dbReference type="NCBI Taxonomy" id="109328"/>
    <lineage>
        <taxon>Bacteria</taxon>
        <taxon>Fusobacteriati</taxon>
        <taxon>Fusobacteriota</taxon>
        <taxon>Fusobacteriia</taxon>
        <taxon>Fusobacteriales</taxon>
        <taxon>Leptotrichiaceae</taxon>
        <taxon>Leptotrichia</taxon>
    </lineage>
</organism>
<proteinExistence type="predicted"/>
<accession>A0A510K5E2</accession>
<keyword evidence="2" id="KW-1185">Reference proteome</keyword>
<sequence length="181" mass="21365">MAKAYEITEEISNEIRIIRRTIKNKNEDTRLHGVELRGLGKKNKEISEILDVYEKVVSKWISIFSNQRIQGLMNKPIRLMFKDEASFGRINKSKYCWCNNCHHIREYRYAFGAVEPLTGERFFLVLPNCNTNNMNIFLKKLSENYSEDIVILVCDEAAWHKSKALKTPENIIITIHHIYWK</sequence>
<dbReference type="Proteomes" id="UP000422644">
    <property type="component" value="Chromosome"/>
</dbReference>
<protein>
    <submittedName>
        <fullName evidence="1">Uncharacterized protein</fullName>
    </submittedName>
</protein>
<dbReference type="RefSeq" id="WP_146999077.1">
    <property type="nucleotide sequence ID" value="NZ_AP019831.1"/>
</dbReference>
<dbReference type="OrthoDB" id="593891at2"/>
<evidence type="ECO:0000313" key="1">
    <source>
        <dbReference type="EMBL" id="BBM45981.1"/>
    </source>
</evidence>
<name>A0A510K5E2_9FUSO</name>
<reference evidence="1 2" key="1">
    <citation type="submission" date="2019-07" db="EMBL/GenBank/DDBJ databases">
        <title>Complete Genome Sequence of Leptotrichia trevisanii Strain JMUB3870.</title>
        <authorList>
            <person name="Watanabe S."/>
            <person name="Cui L."/>
        </authorList>
    </citation>
    <scope>NUCLEOTIDE SEQUENCE [LARGE SCALE GENOMIC DNA]</scope>
    <source>
        <strain evidence="1 2">JMUB3870</strain>
    </source>
</reference>
<evidence type="ECO:0000313" key="2">
    <source>
        <dbReference type="Proteomes" id="UP000422644"/>
    </source>
</evidence>
<gene>
    <name evidence="1" type="ORF">JMUB3870_2103</name>
</gene>
<dbReference type="EMBL" id="AP019831">
    <property type="protein sequence ID" value="BBM45981.1"/>
    <property type="molecule type" value="Genomic_DNA"/>
</dbReference>